<dbReference type="InterPro" id="IPR052930">
    <property type="entry name" value="TA_antitoxin_MntA"/>
</dbReference>
<dbReference type="CDD" id="cd05403">
    <property type="entry name" value="NT_KNTase_like"/>
    <property type="match status" value="1"/>
</dbReference>
<dbReference type="InterPro" id="IPR041633">
    <property type="entry name" value="Polbeta"/>
</dbReference>
<organism evidence="2 3">
    <name type="scientific">Neomoorella humiferrea</name>
    <dbReference type="NCBI Taxonomy" id="676965"/>
    <lineage>
        <taxon>Bacteria</taxon>
        <taxon>Bacillati</taxon>
        <taxon>Bacillota</taxon>
        <taxon>Clostridia</taxon>
        <taxon>Neomoorellales</taxon>
        <taxon>Neomoorellaceae</taxon>
        <taxon>Neomoorella</taxon>
    </lineage>
</organism>
<dbReference type="InterPro" id="IPR043519">
    <property type="entry name" value="NT_sf"/>
</dbReference>
<dbReference type="AlphaFoldDB" id="A0A2T0AN96"/>
<feature type="domain" description="Polymerase beta nucleotidyltransferase" evidence="1">
    <location>
        <begin position="88"/>
        <end position="177"/>
    </location>
</feature>
<evidence type="ECO:0000313" key="2">
    <source>
        <dbReference type="EMBL" id="PRR70446.1"/>
    </source>
</evidence>
<dbReference type="EMBL" id="PVXM01000048">
    <property type="protein sequence ID" value="PRR70446.1"/>
    <property type="molecule type" value="Genomic_DNA"/>
</dbReference>
<dbReference type="PANTHER" id="PTHR43852">
    <property type="entry name" value="NUCLEOTIDYLTRANSFERASE"/>
    <property type="match status" value="1"/>
</dbReference>
<comment type="caution">
    <text evidence="2">The sequence shown here is derived from an EMBL/GenBank/DDBJ whole genome shotgun (WGS) entry which is preliminary data.</text>
</comment>
<accession>A0A2T0AN96</accession>
<dbReference type="Proteomes" id="UP000238415">
    <property type="component" value="Unassembled WGS sequence"/>
</dbReference>
<evidence type="ECO:0000313" key="3">
    <source>
        <dbReference type="Proteomes" id="UP000238415"/>
    </source>
</evidence>
<dbReference type="Gene3D" id="3.30.460.10">
    <property type="entry name" value="Beta Polymerase, domain 2"/>
    <property type="match status" value="1"/>
</dbReference>
<gene>
    <name evidence="2" type="ORF">MOHU_18620</name>
</gene>
<dbReference type="Pfam" id="PF18765">
    <property type="entry name" value="Polbeta"/>
    <property type="match status" value="1"/>
</dbReference>
<name>A0A2T0AN96_9FIRM</name>
<sequence length="212" mass="24650">MSNLLICKKNCSRLQRPRFTVSLPMCPNPGLEESAKGGFAGLALWTATAHTGERFRKIRTPKVKEGRSLERFKFYSLTDEEKHSLLQRIAACLKGREEIAFAYLHGSFLCEGPFRDIDLAVYINDEGIDSDYFLYEMQLEDSLRQLIPFPIDVRVINRAPLSFKYTVLKNGYLLIENVPNIRVDFEEYTLDRYFDFAPFRKRYLKETLGLEI</sequence>
<protein>
    <recommendedName>
        <fullName evidence="1">Polymerase beta nucleotidyltransferase domain-containing protein</fullName>
    </recommendedName>
</protein>
<dbReference type="PANTHER" id="PTHR43852:SF3">
    <property type="entry name" value="NUCLEOTIDYLTRANSFERASE"/>
    <property type="match status" value="1"/>
</dbReference>
<proteinExistence type="predicted"/>
<reference evidence="2 3" key="1">
    <citation type="submission" date="2018-03" db="EMBL/GenBank/DDBJ databases">
        <title>Genome sequence of Moorella humiferrea DSM 23265.</title>
        <authorList>
            <person name="Poehlein A."/>
            <person name="Daniel R."/>
        </authorList>
    </citation>
    <scope>NUCLEOTIDE SEQUENCE [LARGE SCALE GENOMIC DNA]</scope>
    <source>
        <strain evidence="2 3">DSM 23265</strain>
    </source>
</reference>
<evidence type="ECO:0000259" key="1">
    <source>
        <dbReference type="Pfam" id="PF18765"/>
    </source>
</evidence>
<dbReference type="SUPFAM" id="SSF81301">
    <property type="entry name" value="Nucleotidyltransferase"/>
    <property type="match status" value="1"/>
</dbReference>
<keyword evidence="3" id="KW-1185">Reference proteome</keyword>